<evidence type="ECO:0000259" key="2">
    <source>
        <dbReference type="PROSITE" id="PS50940"/>
    </source>
</evidence>
<dbReference type="PROSITE" id="PS50940">
    <property type="entry name" value="CHIT_BIND_II"/>
    <property type="match status" value="1"/>
</dbReference>
<evidence type="ECO:0000313" key="3">
    <source>
        <dbReference type="EMBL" id="CAL1679980.1"/>
    </source>
</evidence>
<dbReference type="InterPro" id="IPR002557">
    <property type="entry name" value="Chitin-bd_dom"/>
</dbReference>
<dbReference type="EMBL" id="OZ034825">
    <property type="protein sequence ID" value="CAL1679980.1"/>
    <property type="molecule type" value="Genomic_DNA"/>
</dbReference>
<dbReference type="PANTHER" id="PTHR22933:SF42">
    <property type="entry name" value="FI18455P1-RELATED"/>
    <property type="match status" value="1"/>
</dbReference>
<dbReference type="Pfam" id="PF01607">
    <property type="entry name" value="CBM_14"/>
    <property type="match status" value="1"/>
</dbReference>
<dbReference type="SUPFAM" id="SSF57625">
    <property type="entry name" value="Invertebrate chitin-binding proteins"/>
    <property type="match status" value="1"/>
</dbReference>
<dbReference type="GO" id="GO:0008061">
    <property type="term" value="F:chitin binding"/>
    <property type="evidence" value="ECO:0007669"/>
    <property type="project" value="InterPro"/>
</dbReference>
<proteinExistence type="predicted"/>
<keyword evidence="1" id="KW-0732">Signal</keyword>
<reference evidence="3" key="1">
    <citation type="submission" date="2024-04" db="EMBL/GenBank/DDBJ databases">
        <authorList>
            <consortium name="Molecular Ecology Group"/>
        </authorList>
    </citation>
    <scope>NUCLEOTIDE SEQUENCE</scope>
</reference>
<dbReference type="Gene3D" id="2.170.140.10">
    <property type="entry name" value="Chitin binding domain"/>
    <property type="match status" value="1"/>
</dbReference>
<evidence type="ECO:0000256" key="1">
    <source>
        <dbReference type="SAM" id="SignalP"/>
    </source>
</evidence>
<name>A0AAV2NJN7_9HYME</name>
<dbReference type="GO" id="GO:0005576">
    <property type="term" value="C:extracellular region"/>
    <property type="evidence" value="ECO:0007669"/>
    <property type="project" value="InterPro"/>
</dbReference>
<dbReference type="InterPro" id="IPR052976">
    <property type="entry name" value="Scoloptoxin-like"/>
</dbReference>
<accession>A0AAV2NJN7</accession>
<feature type="signal peptide" evidence="1">
    <location>
        <begin position="1"/>
        <end position="19"/>
    </location>
</feature>
<dbReference type="Proteomes" id="UP001497644">
    <property type="component" value="Chromosome 2"/>
</dbReference>
<evidence type="ECO:0000313" key="4">
    <source>
        <dbReference type="Proteomes" id="UP001497644"/>
    </source>
</evidence>
<feature type="chain" id="PRO_5043685311" description="Chitin-binding type-2 domain-containing protein" evidence="1">
    <location>
        <begin position="20"/>
        <end position="276"/>
    </location>
</feature>
<dbReference type="PANTHER" id="PTHR22933">
    <property type="entry name" value="FI18007P1-RELATED"/>
    <property type="match status" value="1"/>
</dbReference>
<dbReference type="AlphaFoldDB" id="A0AAV2NJN7"/>
<protein>
    <recommendedName>
        <fullName evidence="2">Chitin-binding type-2 domain-containing protein</fullName>
    </recommendedName>
</protein>
<keyword evidence="4" id="KW-1185">Reference proteome</keyword>
<dbReference type="InterPro" id="IPR036508">
    <property type="entry name" value="Chitin-bd_dom_sf"/>
</dbReference>
<gene>
    <name evidence="3" type="ORF">LPLAT_LOCUS6079</name>
</gene>
<sequence length="276" mass="32059">MEFKLGLSLMFTLTNCIIAYERYPYVRPSEGLFYNLRYGHQYPYYQSSDDGIPGVAGLDYPIFRQVPWTRFNCEQQQHPGYYADPEADCQAFHICQNGGRKDSFLCPNGTLFNQERLVCAWWNTVDCSRAQSFYSINEAVAKAMEEADRRIKVAPEKKLFRDYYQRDYNIEAGPWNKYNRQGGQREWNKDGTPLRYDQNSYFTKKLFYEAPAISILPPIYDVPKFSAKPLPSTSTRYSNFYSPKPNSAIVGAEFDKQATRNDFATPANTYLPASRY</sequence>
<dbReference type="SMART" id="SM00494">
    <property type="entry name" value="ChtBD2"/>
    <property type="match status" value="1"/>
</dbReference>
<organism evidence="3 4">
    <name type="scientific">Lasius platythorax</name>
    <dbReference type="NCBI Taxonomy" id="488582"/>
    <lineage>
        <taxon>Eukaryota</taxon>
        <taxon>Metazoa</taxon>
        <taxon>Ecdysozoa</taxon>
        <taxon>Arthropoda</taxon>
        <taxon>Hexapoda</taxon>
        <taxon>Insecta</taxon>
        <taxon>Pterygota</taxon>
        <taxon>Neoptera</taxon>
        <taxon>Endopterygota</taxon>
        <taxon>Hymenoptera</taxon>
        <taxon>Apocrita</taxon>
        <taxon>Aculeata</taxon>
        <taxon>Formicoidea</taxon>
        <taxon>Formicidae</taxon>
        <taxon>Formicinae</taxon>
        <taxon>Lasius</taxon>
        <taxon>Lasius</taxon>
    </lineage>
</organism>
<feature type="domain" description="Chitin-binding type-2" evidence="2">
    <location>
        <begin position="70"/>
        <end position="129"/>
    </location>
</feature>